<dbReference type="AlphaFoldDB" id="A0A7S3JPZ1"/>
<gene>
    <name evidence="6" type="ORF">ALAG00032_LOCUS1954</name>
</gene>
<proteinExistence type="predicted"/>
<name>A0A7S3JPZ1_9STRA</name>
<dbReference type="InterPro" id="IPR009057">
    <property type="entry name" value="Homeodomain-like_sf"/>
</dbReference>
<dbReference type="Pfam" id="PF13921">
    <property type="entry name" value="Myb_DNA-bind_6"/>
    <property type="match status" value="1"/>
</dbReference>
<dbReference type="PANTHER" id="PTHR45614">
    <property type="entry name" value="MYB PROTEIN-RELATED"/>
    <property type="match status" value="1"/>
</dbReference>
<dbReference type="InterPro" id="IPR050560">
    <property type="entry name" value="MYB_TF"/>
</dbReference>
<keyword evidence="2" id="KW-0238">DNA-binding</keyword>
<feature type="compositionally biased region" description="Basic residues" evidence="3">
    <location>
        <begin position="306"/>
        <end position="319"/>
    </location>
</feature>
<feature type="compositionally biased region" description="Polar residues" evidence="3">
    <location>
        <begin position="197"/>
        <end position="207"/>
    </location>
</feature>
<feature type="region of interest" description="Disordered" evidence="3">
    <location>
        <begin position="177"/>
        <end position="238"/>
    </location>
</feature>
<evidence type="ECO:0000256" key="1">
    <source>
        <dbReference type="ARBA" id="ARBA00022737"/>
    </source>
</evidence>
<dbReference type="PROSITE" id="PS50090">
    <property type="entry name" value="MYB_LIKE"/>
    <property type="match status" value="2"/>
</dbReference>
<evidence type="ECO:0000256" key="3">
    <source>
        <dbReference type="SAM" id="MobiDB-lite"/>
    </source>
</evidence>
<evidence type="ECO:0000256" key="2">
    <source>
        <dbReference type="ARBA" id="ARBA00023125"/>
    </source>
</evidence>
<feature type="compositionally biased region" description="Basic residues" evidence="3">
    <location>
        <begin position="224"/>
        <end position="234"/>
    </location>
</feature>
<dbReference type="PANTHER" id="PTHR45614:SF232">
    <property type="entry name" value="TRANSCRIPTION FACTOR MYB3R-2"/>
    <property type="match status" value="1"/>
</dbReference>
<dbReference type="PROSITE" id="PS51294">
    <property type="entry name" value="HTH_MYB"/>
    <property type="match status" value="2"/>
</dbReference>
<feature type="region of interest" description="Disordered" evidence="3">
    <location>
        <begin position="296"/>
        <end position="325"/>
    </location>
</feature>
<dbReference type="EMBL" id="HBIJ01002839">
    <property type="protein sequence ID" value="CAE0361221.1"/>
    <property type="molecule type" value="Transcribed_RNA"/>
</dbReference>
<organism evidence="6">
    <name type="scientific">Aureoumbra lagunensis</name>
    <dbReference type="NCBI Taxonomy" id="44058"/>
    <lineage>
        <taxon>Eukaryota</taxon>
        <taxon>Sar</taxon>
        <taxon>Stramenopiles</taxon>
        <taxon>Ochrophyta</taxon>
        <taxon>Pelagophyceae</taxon>
        <taxon>Pelagomonadales</taxon>
        <taxon>Aureoumbra</taxon>
    </lineage>
</organism>
<dbReference type="SUPFAM" id="SSF46689">
    <property type="entry name" value="Homeodomain-like"/>
    <property type="match status" value="1"/>
</dbReference>
<keyword evidence="1" id="KW-0677">Repeat</keyword>
<protein>
    <submittedName>
        <fullName evidence="6">Uncharacterized protein</fullName>
    </submittedName>
</protein>
<feature type="domain" description="Myb-like" evidence="4">
    <location>
        <begin position="12"/>
        <end position="58"/>
    </location>
</feature>
<dbReference type="GO" id="GO:0000981">
    <property type="term" value="F:DNA-binding transcription factor activity, RNA polymerase II-specific"/>
    <property type="evidence" value="ECO:0007669"/>
    <property type="project" value="TreeGrafter"/>
</dbReference>
<sequence length="488" mass="54423">MSSVSSLESGVKGAWAEDEDETLVKLVTKHGACKWSIIADCLPGRNGKQCRERWHNHLNPAISKKPWSIDEDRTLLEAHISLGNKWAEIAKKLQGRTDNAIKNHWNSSLKRKVQKYLQSRNESISTTRDGRFLHLGGDLESCLLYVRSLSASGDIEKIEKRALSIDSDQTIKKKARKEVFSRVTPPVSQDKDDIESTNKPLQSSKTDPVQKKTRKKSSSGSEKPKKKSKTKSSSKKKEIDGIDALVQILDSGSKKPIVMTKAEIQREEERKLQRQRENQLALQQFRAAAAFETKKIAINSTPTKSNRPKSHQANRHNNKRNTNMLPASPLKSLAVAATSPHELDDYLGSPFRDILSLIPSGNGTPDSQLFAHKRDRQNVPTSMLLPRQGSESSFLLSSNHNNNTRPTTSIYHQQQNDDDKIVAEFSQESSHRNLTSIVPGNSLPPTPSHLISDFSPFIFPNSINRASTPNAHLSSLSAAVSSFKMPHL</sequence>
<feature type="domain" description="HTH myb-type" evidence="5">
    <location>
        <begin position="64"/>
        <end position="113"/>
    </location>
</feature>
<dbReference type="FunFam" id="1.10.10.60:FF:000010">
    <property type="entry name" value="Transcriptional activator Myb isoform A"/>
    <property type="match status" value="1"/>
</dbReference>
<dbReference type="CDD" id="cd00167">
    <property type="entry name" value="SANT"/>
    <property type="match status" value="2"/>
</dbReference>
<reference evidence="6" key="1">
    <citation type="submission" date="2021-01" db="EMBL/GenBank/DDBJ databases">
        <authorList>
            <person name="Corre E."/>
            <person name="Pelletier E."/>
            <person name="Niang G."/>
            <person name="Scheremetjew M."/>
            <person name="Finn R."/>
            <person name="Kale V."/>
            <person name="Holt S."/>
            <person name="Cochrane G."/>
            <person name="Meng A."/>
            <person name="Brown T."/>
            <person name="Cohen L."/>
        </authorList>
    </citation>
    <scope>NUCLEOTIDE SEQUENCE</scope>
    <source>
        <strain evidence="6">CCMP1510</strain>
    </source>
</reference>
<evidence type="ECO:0000259" key="4">
    <source>
        <dbReference type="PROSITE" id="PS50090"/>
    </source>
</evidence>
<dbReference type="GO" id="GO:0000978">
    <property type="term" value="F:RNA polymerase II cis-regulatory region sequence-specific DNA binding"/>
    <property type="evidence" value="ECO:0007669"/>
    <property type="project" value="TreeGrafter"/>
</dbReference>
<dbReference type="Gene3D" id="1.10.10.60">
    <property type="entry name" value="Homeodomain-like"/>
    <property type="match status" value="2"/>
</dbReference>
<evidence type="ECO:0000313" key="6">
    <source>
        <dbReference type="EMBL" id="CAE0361221.1"/>
    </source>
</evidence>
<dbReference type="InterPro" id="IPR017930">
    <property type="entry name" value="Myb_dom"/>
</dbReference>
<evidence type="ECO:0000259" key="5">
    <source>
        <dbReference type="PROSITE" id="PS51294"/>
    </source>
</evidence>
<dbReference type="SMART" id="SM00717">
    <property type="entry name" value="SANT"/>
    <property type="match status" value="2"/>
</dbReference>
<feature type="domain" description="Myb-like" evidence="4">
    <location>
        <begin position="59"/>
        <end position="109"/>
    </location>
</feature>
<dbReference type="InterPro" id="IPR001005">
    <property type="entry name" value="SANT/Myb"/>
</dbReference>
<dbReference type="GO" id="GO:0005634">
    <property type="term" value="C:nucleus"/>
    <property type="evidence" value="ECO:0007669"/>
    <property type="project" value="TreeGrafter"/>
</dbReference>
<accession>A0A7S3JPZ1</accession>
<feature type="domain" description="HTH myb-type" evidence="5">
    <location>
        <begin position="11"/>
        <end position="62"/>
    </location>
</feature>